<dbReference type="OrthoDB" id="2958217at2759"/>
<sequence length="271" mass="30833">MLKDTLPNLIQSGSLTKSYELFPKPIQDAVTLTRLLNHRCLWIDLLCIIQDDDSDKSTVQLMDTILTRASFTIAAASGENANAGLPGVNEGSRNIIQHTTIYSDELILLSLMRGCDDVVDTSTWNGRCWTCEERLLSRRSMIFTNDTVYFECGEDMILICFGQTFTRGEDPPIPIHGHRNRLGIPRGHYLRMVAEYTLRDMTFLVDRISGIRNVFRKPLGSIFVWGMCSEEMLAHSLLWQPQQLLDRVPIDEKTKEPMYPSWSWAGWSGAV</sequence>
<keyword evidence="3" id="KW-1185">Reference proteome</keyword>
<feature type="domain" description="Heterokaryon incompatibility" evidence="1">
    <location>
        <begin position="20"/>
        <end position="133"/>
    </location>
</feature>
<reference evidence="3" key="1">
    <citation type="submission" date="2010-09" db="EMBL/GenBank/DDBJ databases">
        <title>The genome sequence of Geomyces destructans 20631-21.</title>
        <authorList>
            <consortium name="The Broad Institute Genome Sequencing Platform"/>
            <person name="Cuomo C.A."/>
            <person name="Blehert D.S."/>
            <person name="Lorch J.M."/>
            <person name="Young S.K."/>
            <person name="Zeng Q."/>
            <person name="Gargeya S."/>
            <person name="Fitzgerald M."/>
            <person name="Haas B."/>
            <person name="Abouelleil A."/>
            <person name="Alvarado L."/>
            <person name="Arachchi H.M."/>
            <person name="Berlin A."/>
            <person name="Brown A."/>
            <person name="Chapman S.B."/>
            <person name="Chen Z."/>
            <person name="Dunbar C."/>
            <person name="Freedman E."/>
            <person name="Gearin G."/>
            <person name="Gellesch M."/>
            <person name="Goldberg J."/>
            <person name="Griggs A."/>
            <person name="Gujja S."/>
            <person name="Heiman D."/>
            <person name="Howarth C."/>
            <person name="Larson L."/>
            <person name="Lui A."/>
            <person name="MacDonald P.J.P."/>
            <person name="Montmayeur A."/>
            <person name="Murphy C."/>
            <person name="Neiman D."/>
            <person name="Pearson M."/>
            <person name="Priest M."/>
            <person name="Roberts A."/>
            <person name="Saif S."/>
            <person name="Shea T."/>
            <person name="Shenoy N."/>
            <person name="Sisk P."/>
            <person name="Stolte C."/>
            <person name="Sykes S."/>
            <person name="Wortman J."/>
            <person name="Nusbaum C."/>
            <person name="Birren B."/>
        </authorList>
    </citation>
    <scope>NUCLEOTIDE SEQUENCE [LARGE SCALE GENOMIC DNA]</scope>
    <source>
        <strain evidence="3">ATCC MYA-4855 / 20631-21</strain>
    </source>
</reference>
<evidence type="ECO:0000259" key="1">
    <source>
        <dbReference type="Pfam" id="PF06985"/>
    </source>
</evidence>
<protein>
    <recommendedName>
        <fullName evidence="1">Heterokaryon incompatibility domain-containing protein</fullName>
    </recommendedName>
</protein>
<name>L8FRN0_PSED2</name>
<dbReference type="Proteomes" id="UP000011064">
    <property type="component" value="Unassembled WGS sequence"/>
</dbReference>
<dbReference type="Pfam" id="PF06985">
    <property type="entry name" value="HET"/>
    <property type="match status" value="1"/>
</dbReference>
<dbReference type="PANTHER" id="PTHR33112:SF12">
    <property type="entry name" value="HETEROKARYON INCOMPATIBILITY DOMAIN-CONTAINING PROTEIN"/>
    <property type="match status" value="1"/>
</dbReference>
<dbReference type="PANTHER" id="PTHR33112">
    <property type="entry name" value="DOMAIN PROTEIN, PUTATIVE-RELATED"/>
    <property type="match status" value="1"/>
</dbReference>
<dbReference type="InterPro" id="IPR010730">
    <property type="entry name" value="HET"/>
</dbReference>
<dbReference type="AlphaFoldDB" id="L8FRN0"/>
<dbReference type="STRING" id="658429.L8FRN0"/>
<organism evidence="2 3">
    <name type="scientific">Pseudogymnoascus destructans (strain ATCC MYA-4855 / 20631-21)</name>
    <name type="common">Bat white-nose syndrome fungus</name>
    <name type="synonym">Geomyces destructans</name>
    <dbReference type="NCBI Taxonomy" id="658429"/>
    <lineage>
        <taxon>Eukaryota</taxon>
        <taxon>Fungi</taxon>
        <taxon>Dikarya</taxon>
        <taxon>Ascomycota</taxon>
        <taxon>Pezizomycotina</taxon>
        <taxon>Leotiomycetes</taxon>
        <taxon>Thelebolales</taxon>
        <taxon>Thelebolaceae</taxon>
        <taxon>Pseudogymnoascus</taxon>
    </lineage>
</organism>
<dbReference type="HOGENOM" id="CLU_002639_8_3_1"/>
<proteinExistence type="predicted"/>
<dbReference type="VEuPathDB" id="FungiDB:GMDG_06278"/>
<dbReference type="InParanoid" id="L8FRN0"/>
<gene>
    <name evidence="2" type="ORF">GMDG_06278</name>
</gene>
<accession>L8FRN0</accession>
<evidence type="ECO:0000313" key="3">
    <source>
        <dbReference type="Proteomes" id="UP000011064"/>
    </source>
</evidence>
<dbReference type="EMBL" id="GL573321">
    <property type="protein sequence ID" value="ELR03630.1"/>
    <property type="molecule type" value="Genomic_DNA"/>
</dbReference>
<feature type="non-terminal residue" evidence="2">
    <location>
        <position position="271"/>
    </location>
</feature>
<evidence type="ECO:0000313" key="2">
    <source>
        <dbReference type="EMBL" id="ELR03630.1"/>
    </source>
</evidence>